<accession>A0AAN1XZN5</accession>
<comment type="subunit">
    <text evidence="7">Consists of a catalytic RNA component (M1 or rnpB) and a protein subunit.</text>
</comment>
<dbReference type="SUPFAM" id="SSF54211">
    <property type="entry name" value="Ribosomal protein S5 domain 2-like"/>
    <property type="match status" value="1"/>
</dbReference>
<evidence type="ECO:0000256" key="7">
    <source>
        <dbReference type="HAMAP-Rule" id="MF_00227"/>
    </source>
</evidence>
<evidence type="ECO:0000256" key="3">
    <source>
        <dbReference type="ARBA" id="ARBA00022722"/>
    </source>
</evidence>
<proteinExistence type="inferred from homology"/>
<keyword evidence="3 7" id="KW-0540">Nuclease</keyword>
<evidence type="ECO:0000313" key="10">
    <source>
        <dbReference type="Proteomes" id="UP001317532"/>
    </source>
</evidence>
<keyword evidence="4 7" id="KW-0255">Endonuclease</keyword>
<dbReference type="InterPro" id="IPR000100">
    <property type="entry name" value="RNase_P"/>
</dbReference>
<dbReference type="EC" id="3.1.26.5" evidence="7 8"/>
<name>A0AAN1XZN5_UNVUL</name>
<evidence type="ECO:0000313" key="9">
    <source>
        <dbReference type="EMBL" id="BDE08300.1"/>
    </source>
</evidence>
<comment type="function">
    <text evidence="1 7">RNaseP catalyzes the removal of the 5'-leader sequence from pre-tRNA to produce the mature 5'-terminus. It can also cleave other RNA substrates such as 4.5S RNA. The protein component plays an auxiliary but essential role in vivo by binding to the 5'-leader sequence and broadening the substrate specificity of the ribozyme.</text>
</comment>
<organism evidence="9 10">
    <name type="scientific">Vulcanimicrobium alpinum</name>
    <dbReference type="NCBI Taxonomy" id="3016050"/>
    <lineage>
        <taxon>Bacteria</taxon>
        <taxon>Bacillati</taxon>
        <taxon>Vulcanimicrobiota</taxon>
        <taxon>Vulcanimicrobiia</taxon>
        <taxon>Vulcanimicrobiales</taxon>
        <taxon>Vulcanimicrobiaceae</taxon>
        <taxon>Vulcanimicrobium</taxon>
    </lineage>
</organism>
<evidence type="ECO:0000256" key="2">
    <source>
        <dbReference type="ARBA" id="ARBA00022694"/>
    </source>
</evidence>
<evidence type="ECO:0000256" key="8">
    <source>
        <dbReference type="NCBIfam" id="TIGR00188"/>
    </source>
</evidence>
<keyword evidence="6 7" id="KW-0694">RNA-binding</keyword>
<dbReference type="PANTHER" id="PTHR33992">
    <property type="entry name" value="RIBONUCLEASE P PROTEIN COMPONENT"/>
    <property type="match status" value="1"/>
</dbReference>
<dbReference type="NCBIfam" id="TIGR00188">
    <property type="entry name" value="rnpA"/>
    <property type="match status" value="1"/>
</dbReference>
<dbReference type="InterPro" id="IPR020568">
    <property type="entry name" value="Ribosomal_Su5_D2-typ_SF"/>
</dbReference>
<dbReference type="AlphaFoldDB" id="A0AAN1XZN5"/>
<dbReference type="EMBL" id="AP025523">
    <property type="protein sequence ID" value="BDE08300.1"/>
    <property type="molecule type" value="Genomic_DNA"/>
</dbReference>
<evidence type="ECO:0000256" key="6">
    <source>
        <dbReference type="ARBA" id="ARBA00022884"/>
    </source>
</evidence>
<dbReference type="PANTHER" id="PTHR33992:SF1">
    <property type="entry name" value="RIBONUCLEASE P PROTEIN COMPONENT"/>
    <property type="match status" value="1"/>
</dbReference>
<dbReference type="PROSITE" id="PS00648">
    <property type="entry name" value="RIBONUCLEASE_P"/>
    <property type="match status" value="1"/>
</dbReference>
<comment type="similarity">
    <text evidence="7">Belongs to the RnpA family.</text>
</comment>
<dbReference type="RefSeq" id="WP_317995815.1">
    <property type="nucleotide sequence ID" value="NZ_AP025523.1"/>
</dbReference>
<dbReference type="HAMAP" id="MF_00227">
    <property type="entry name" value="RNase_P"/>
    <property type="match status" value="1"/>
</dbReference>
<dbReference type="GO" id="GO:0004526">
    <property type="term" value="F:ribonuclease P activity"/>
    <property type="evidence" value="ECO:0007669"/>
    <property type="project" value="UniProtKB-UniRule"/>
</dbReference>
<sequence length="107" mass="11833">MRAYDSLRRRGDFARVTRRGRRRAGAFLTCFVADGRRRTRVGITVSGAVGIAVVRNRLRRRIKALLDRYPLGMPPFHDIVVIARKGAGELAFEALAAEVGRVLGQAG</sequence>
<dbReference type="GO" id="GO:0042781">
    <property type="term" value="F:3'-tRNA processing endoribonuclease activity"/>
    <property type="evidence" value="ECO:0007669"/>
    <property type="project" value="TreeGrafter"/>
</dbReference>
<evidence type="ECO:0000256" key="5">
    <source>
        <dbReference type="ARBA" id="ARBA00022801"/>
    </source>
</evidence>
<dbReference type="Pfam" id="PF00825">
    <property type="entry name" value="Ribonuclease_P"/>
    <property type="match status" value="1"/>
</dbReference>
<comment type="catalytic activity">
    <reaction evidence="7">
        <text>Endonucleolytic cleavage of RNA, removing 5'-extranucleotides from tRNA precursor.</text>
        <dbReference type="EC" id="3.1.26.5"/>
    </reaction>
</comment>
<dbReference type="Proteomes" id="UP001317532">
    <property type="component" value="Chromosome"/>
</dbReference>
<dbReference type="GO" id="GO:0001682">
    <property type="term" value="P:tRNA 5'-leader removal"/>
    <property type="evidence" value="ECO:0007669"/>
    <property type="project" value="UniProtKB-UniRule"/>
</dbReference>
<dbReference type="InterPro" id="IPR020539">
    <property type="entry name" value="RNase_P_CS"/>
</dbReference>
<dbReference type="KEGG" id="vab:WPS_35760"/>
<keyword evidence="5 7" id="KW-0378">Hydrolase</keyword>
<dbReference type="Gene3D" id="3.30.230.10">
    <property type="match status" value="1"/>
</dbReference>
<gene>
    <name evidence="7" type="primary">rnpA</name>
    <name evidence="9" type="ORF">WPS_35760</name>
</gene>
<reference evidence="9 10" key="1">
    <citation type="journal article" date="2022" name="ISME Commun">
        <title>Vulcanimicrobium alpinus gen. nov. sp. nov., the first cultivated representative of the candidate phylum 'Eremiobacterota', is a metabolically versatile aerobic anoxygenic phototroph.</title>
        <authorList>
            <person name="Yabe S."/>
            <person name="Muto K."/>
            <person name="Abe K."/>
            <person name="Yokota A."/>
            <person name="Staudigel H."/>
            <person name="Tebo B.M."/>
        </authorList>
    </citation>
    <scope>NUCLEOTIDE SEQUENCE [LARGE SCALE GENOMIC DNA]</scope>
    <source>
        <strain evidence="9 10">WC8-2</strain>
    </source>
</reference>
<evidence type="ECO:0000256" key="4">
    <source>
        <dbReference type="ARBA" id="ARBA00022759"/>
    </source>
</evidence>
<dbReference type="GO" id="GO:0030677">
    <property type="term" value="C:ribonuclease P complex"/>
    <property type="evidence" value="ECO:0007669"/>
    <property type="project" value="TreeGrafter"/>
</dbReference>
<dbReference type="GO" id="GO:0000049">
    <property type="term" value="F:tRNA binding"/>
    <property type="evidence" value="ECO:0007669"/>
    <property type="project" value="UniProtKB-UniRule"/>
</dbReference>
<keyword evidence="10" id="KW-1185">Reference proteome</keyword>
<dbReference type="InterPro" id="IPR014721">
    <property type="entry name" value="Ribsml_uS5_D2-typ_fold_subgr"/>
</dbReference>
<protein>
    <recommendedName>
        <fullName evidence="7 8">Ribonuclease P protein component</fullName>
        <shortName evidence="7">RNase P protein</shortName>
        <shortName evidence="7">RNaseP protein</shortName>
        <ecNumber evidence="7 8">3.1.26.5</ecNumber>
    </recommendedName>
    <alternativeName>
        <fullName evidence="7">Protein C5</fullName>
    </alternativeName>
</protein>
<keyword evidence="2 7" id="KW-0819">tRNA processing</keyword>
<evidence type="ECO:0000256" key="1">
    <source>
        <dbReference type="ARBA" id="ARBA00002663"/>
    </source>
</evidence>